<dbReference type="EMBL" id="GL876967">
    <property type="protein sequence ID" value="KLU83087.1"/>
    <property type="molecule type" value="Genomic_DNA"/>
</dbReference>
<dbReference type="InterPro" id="IPR050131">
    <property type="entry name" value="Peptidase_S8_subtilisin-like"/>
</dbReference>
<comment type="similarity">
    <text evidence="1 5">Belongs to the peptidase S8 family.</text>
</comment>
<evidence type="ECO:0000256" key="1">
    <source>
        <dbReference type="ARBA" id="ARBA00011073"/>
    </source>
</evidence>
<gene>
    <name evidence="7" type="ORF">MAPG_02154</name>
</gene>
<dbReference type="Gene3D" id="3.40.50.200">
    <property type="entry name" value="Peptidase S8/S53 domain"/>
    <property type="match status" value="1"/>
</dbReference>
<dbReference type="eggNOG" id="ENOG502T0MV">
    <property type="taxonomic scope" value="Eukaryota"/>
</dbReference>
<dbReference type="EMBL" id="ADBL01000544">
    <property type="status" value="NOT_ANNOTATED_CDS"/>
    <property type="molecule type" value="Genomic_DNA"/>
</dbReference>
<dbReference type="GO" id="GO:0004252">
    <property type="term" value="F:serine-type endopeptidase activity"/>
    <property type="evidence" value="ECO:0007669"/>
    <property type="project" value="UniProtKB-UniRule"/>
</dbReference>
<dbReference type="OMA" id="ECINSAW"/>
<evidence type="ECO:0000313" key="8">
    <source>
        <dbReference type="EnsemblFungi" id="MAPG_02154T0"/>
    </source>
</evidence>
<dbReference type="PRINTS" id="PR00723">
    <property type="entry name" value="SUBTILISIN"/>
</dbReference>
<evidence type="ECO:0000259" key="6">
    <source>
        <dbReference type="Pfam" id="PF00082"/>
    </source>
</evidence>
<dbReference type="PROSITE" id="PS51892">
    <property type="entry name" value="SUBTILASE"/>
    <property type="match status" value="1"/>
</dbReference>
<dbReference type="Pfam" id="PF00082">
    <property type="entry name" value="Peptidase_S8"/>
    <property type="match status" value="1"/>
</dbReference>
<feature type="active site" description="Charge relay system" evidence="5">
    <location>
        <position position="70"/>
    </location>
</feature>
<keyword evidence="2 5" id="KW-0645">Protease</keyword>
<dbReference type="InterPro" id="IPR036852">
    <property type="entry name" value="Peptidase_S8/S53_dom_sf"/>
</dbReference>
<reference evidence="8" key="4">
    <citation type="journal article" date="2015" name="G3 (Bethesda)">
        <title>Genome sequences of three phytopathogenic species of the Magnaporthaceae family of fungi.</title>
        <authorList>
            <person name="Okagaki L.H."/>
            <person name="Nunes C.C."/>
            <person name="Sailsbery J."/>
            <person name="Clay B."/>
            <person name="Brown D."/>
            <person name="John T."/>
            <person name="Oh Y."/>
            <person name="Young N."/>
            <person name="Fitzgerald M."/>
            <person name="Haas B.J."/>
            <person name="Zeng Q."/>
            <person name="Young S."/>
            <person name="Adiconis X."/>
            <person name="Fan L."/>
            <person name="Levin J.Z."/>
            <person name="Mitchell T.K."/>
            <person name="Okubara P.A."/>
            <person name="Farman M.L."/>
            <person name="Kohn L.M."/>
            <person name="Birren B."/>
            <person name="Ma L.-J."/>
            <person name="Dean R.A."/>
        </authorList>
    </citation>
    <scope>NUCLEOTIDE SEQUENCE</scope>
    <source>
        <strain evidence="8">ATCC 64411 / 73-15</strain>
    </source>
</reference>
<protein>
    <recommendedName>
        <fullName evidence="6">Peptidase S8/S53 domain-containing protein</fullName>
    </recommendedName>
</protein>
<feature type="active site" description="Charge relay system" evidence="5">
    <location>
        <position position="27"/>
    </location>
</feature>
<dbReference type="EnsemblFungi" id="MAPG_02154T0">
    <property type="protein sequence ID" value="MAPG_02154T0"/>
    <property type="gene ID" value="MAPG_02154"/>
</dbReference>
<evidence type="ECO:0000256" key="3">
    <source>
        <dbReference type="ARBA" id="ARBA00022801"/>
    </source>
</evidence>
<dbReference type="PANTHER" id="PTHR43806:SF11">
    <property type="entry name" value="CEREVISIN-RELATED"/>
    <property type="match status" value="1"/>
</dbReference>
<evidence type="ECO:0000256" key="5">
    <source>
        <dbReference type="PROSITE-ProRule" id="PRU01240"/>
    </source>
</evidence>
<dbReference type="Proteomes" id="UP000011715">
    <property type="component" value="Unassembled WGS sequence"/>
</dbReference>
<evidence type="ECO:0000313" key="7">
    <source>
        <dbReference type="EMBL" id="KLU83087.1"/>
    </source>
</evidence>
<dbReference type="InterPro" id="IPR000209">
    <property type="entry name" value="Peptidase_S8/S53_dom"/>
</dbReference>
<dbReference type="CDD" id="cd00306">
    <property type="entry name" value="Peptidases_S8_S53"/>
    <property type="match status" value="1"/>
</dbReference>
<dbReference type="AlphaFoldDB" id="A0A0C4DQL0"/>
<keyword evidence="9" id="KW-1185">Reference proteome</keyword>
<dbReference type="PANTHER" id="PTHR43806">
    <property type="entry name" value="PEPTIDASE S8"/>
    <property type="match status" value="1"/>
</dbReference>
<feature type="domain" description="Peptidase S8/S53" evidence="6">
    <location>
        <begin position="19"/>
        <end position="254"/>
    </location>
</feature>
<evidence type="ECO:0000313" key="9">
    <source>
        <dbReference type="Proteomes" id="UP000011715"/>
    </source>
</evidence>
<dbReference type="GO" id="GO:0006508">
    <property type="term" value="P:proteolysis"/>
    <property type="evidence" value="ECO:0007669"/>
    <property type="project" value="UniProtKB-KW"/>
</dbReference>
<keyword evidence="4 5" id="KW-0720">Serine protease</keyword>
<proteinExistence type="inferred from homology"/>
<reference evidence="8" key="5">
    <citation type="submission" date="2015-06" db="UniProtKB">
        <authorList>
            <consortium name="EnsemblFungi"/>
        </authorList>
    </citation>
    <scope>IDENTIFICATION</scope>
    <source>
        <strain evidence="8">ATCC 64411</strain>
    </source>
</reference>
<dbReference type="SUPFAM" id="SSF52743">
    <property type="entry name" value="Subtilisin-like"/>
    <property type="match status" value="1"/>
</dbReference>
<organism evidence="8 9">
    <name type="scientific">Magnaporthiopsis poae (strain ATCC 64411 / 73-15)</name>
    <name type="common">Kentucky bluegrass fungus</name>
    <name type="synonym">Magnaporthe poae</name>
    <dbReference type="NCBI Taxonomy" id="644358"/>
    <lineage>
        <taxon>Eukaryota</taxon>
        <taxon>Fungi</taxon>
        <taxon>Dikarya</taxon>
        <taxon>Ascomycota</taxon>
        <taxon>Pezizomycotina</taxon>
        <taxon>Sordariomycetes</taxon>
        <taxon>Sordariomycetidae</taxon>
        <taxon>Magnaporthales</taxon>
        <taxon>Magnaporthaceae</taxon>
        <taxon>Magnaporthiopsis</taxon>
    </lineage>
</organism>
<dbReference type="InterPro" id="IPR015500">
    <property type="entry name" value="Peptidase_S8_subtilisin-rel"/>
</dbReference>
<feature type="active site" description="Charge relay system" evidence="5">
    <location>
        <position position="233"/>
    </location>
</feature>
<evidence type="ECO:0000256" key="4">
    <source>
        <dbReference type="ARBA" id="ARBA00022825"/>
    </source>
</evidence>
<reference evidence="9" key="1">
    <citation type="submission" date="2010-05" db="EMBL/GenBank/DDBJ databases">
        <title>The genome sequence of Magnaporthe poae strain ATCC 64411.</title>
        <authorList>
            <person name="Ma L.-J."/>
            <person name="Dead R."/>
            <person name="Young S."/>
            <person name="Zeng Q."/>
            <person name="Koehrsen M."/>
            <person name="Alvarado L."/>
            <person name="Berlin A."/>
            <person name="Chapman S.B."/>
            <person name="Chen Z."/>
            <person name="Freedman E."/>
            <person name="Gellesch M."/>
            <person name="Goldberg J."/>
            <person name="Griggs A."/>
            <person name="Gujja S."/>
            <person name="Heilman E.R."/>
            <person name="Heiman D."/>
            <person name="Hepburn T."/>
            <person name="Howarth C."/>
            <person name="Jen D."/>
            <person name="Larson L."/>
            <person name="Mehta T."/>
            <person name="Neiman D."/>
            <person name="Pearson M."/>
            <person name="Roberts A."/>
            <person name="Saif S."/>
            <person name="Shea T."/>
            <person name="Shenoy N."/>
            <person name="Sisk P."/>
            <person name="Stolte C."/>
            <person name="Sykes S."/>
            <person name="Walk T."/>
            <person name="White J."/>
            <person name="Yandava C."/>
            <person name="Haas B."/>
            <person name="Nusbaum C."/>
            <person name="Birren B."/>
        </authorList>
    </citation>
    <scope>NUCLEOTIDE SEQUENCE [LARGE SCALE GENOMIC DNA]</scope>
    <source>
        <strain evidence="9">ATCC 64411 / 73-15</strain>
    </source>
</reference>
<evidence type="ECO:0000256" key="2">
    <source>
        <dbReference type="ARBA" id="ARBA00022670"/>
    </source>
</evidence>
<reference evidence="7" key="2">
    <citation type="submission" date="2010-05" db="EMBL/GenBank/DDBJ databases">
        <title>The Genome Sequence of Magnaporthe poae strain ATCC 64411.</title>
        <authorList>
            <consortium name="The Broad Institute Genome Sequencing Platform"/>
            <consortium name="Broad Institute Genome Sequencing Center for Infectious Disease"/>
            <person name="Ma L.-J."/>
            <person name="Dead R."/>
            <person name="Young S."/>
            <person name="Zeng Q."/>
            <person name="Koehrsen M."/>
            <person name="Alvarado L."/>
            <person name="Berlin A."/>
            <person name="Chapman S.B."/>
            <person name="Chen Z."/>
            <person name="Freedman E."/>
            <person name="Gellesch M."/>
            <person name="Goldberg J."/>
            <person name="Griggs A."/>
            <person name="Gujja S."/>
            <person name="Heilman E.R."/>
            <person name="Heiman D."/>
            <person name="Hepburn T."/>
            <person name="Howarth C."/>
            <person name="Jen D."/>
            <person name="Larson L."/>
            <person name="Mehta T."/>
            <person name="Neiman D."/>
            <person name="Pearson M."/>
            <person name="Roberts A."/>
            <person name="Saif S."/>
            <person name="Shea T."/>
            <person name="Shenoy N."/>
            <person name="Sisk P."/>
            <person name="Stolte C."/>
            <person name="Sykes S."/>
            <person name="Walk T."/>
            <person name="White J."/>
            <person name="Yandava C."/>
            <person name="Haas B."/>
            <person name="Nusbaum C."/>
            <person name="Birren B."/>
        </authorList>
    </citation>
    <scope>NUCLEOTIDE SEQUENCE</scope>
    <source>
        <strain evidence="7">ATCC 64411</strain>
    </source>
</reference>
<dbReference type="OrthoDB" id="206201at2759"/>
<accession>A0A0C4DQL0</accession>
<reference evidence="7" key="3">
    <citation type="submission" date="2011-03" db="EMBL/GenBank/DDBJ databases">
        <title>Annotation of Magnaporthe poae ATCC 64411.</title>
        <authorList>
            <person name="Ma L.-J."/>
            <person name="Dead R."/>
            <person name="Young S.K."/>
            <person name="Zeng Q."/>
            <person name="Gargeya S."/>
            <person name="Fitzgerald M."/>
            <person name="Haas B."/>
            <person name="Abouelleil A."/>
            <person name="Alvarado L."/>
            <person name="Arachchi H.M."/>
            <person name="Berlin A."/>
            <person name="Brown A."/>
            <person name="Chapman S.B."/>
            <person name="Chen Z."/>
            <person name="Dunbar C."/>
            <person name="Freedman E."/>
            <person name="Gearin G."/>
            <person name="Gellesch M."/>
            <person name="Goldberg J."/>
            <person name="Griggs A."/>
            <person name="Gujja S."/>
            <person name="Heiman D."/>
            <person name="Howarth C."/>
            <person name="Larson L."/>
            <person name="Lui A."/>
            <person name="MacDonald P.J.P."/>
            <person name="Mehta T."/>
            <person name="Montmayeur A."/>
            <person name="Murphy C."/>
            <person name="Neiman D."/>
            <person name="Pearson M."/>
            <person name="Priest M."/>
            <person name="Roberts A."/>
            <person name="Saif S."/>
            <person name="Shea T."/>
            <person name="Shenoy N."/>
            <person name="Sisk P."/>
            <person name="Stolte C."/>
            <person name="Sykes S."/>
            <person name="Yandava C."/>
            <person name="Wortman J."/>
            <person name="Nusbaum C."/>
            <person name="Birren B."/>
        </authorList>
    </citation>
    <scope>NUCLEOTIDE SEQUENCE</scope>
    <source>
        <strain evidence="7">ATCC 64411</strain>
    </source>
</reference>
<dbReference type="VEuPathDB" id="FungiDB:MAPG_02154"/>
<keyword evidence="3 5" id="KW-0378">Hydrolase</keyword>
<dbReference type="STRING" id="644358.A0A0C4DQL0"/>
<name>A0A0C4DQL0_MAGP6</name>
<sequence length="322" mass="36386">MLDRVYHNPRVTWDRAKHKKVAVAILDSGLELSDDQQAKYFNECKITYKNWVDGVDVKTSWKNGRDNTGHGTHLSTLLEKVAPEADIYVARVFGGRQPEMDKDLPNIAQAIRHAVNSWKVDIIVMSLGWDVTPRQHENEDLCAIRAIRHAADKGVAIFAAASNDGKNKLRGVAWPARMEEVICVHSFDGHGNPSKFTPSPDENNTLAVLGEGIVAAWPKRLRAQGERSRSGTSFAALIAAAMAAVVLDYSRRFLDNEEWEELRRVGGLRRMFSQLKNHKTSGYTYVLPWETFNADRSEEWIQEEIRTAVGLRRVPKEPEKSR</sequence>